<dbReference type="PANTHER" id="PTHR43377:SF1">
    <property type="entry name" value="BILIVERDIN REDUCTASE A"/>
    <property type="match status" value="1"/>
</dbReference>
<dbReference type="InterPro" id="IPR000683">
    <property type="entry name" value="Gfo/Idh/MocA-like_OxRdtase_N"/>
</dbReference>
<proteinExistence type="predicted"/>
<gene>
    <name evidence="2" type="ORF">ATO12_22870</name>
</gene>
<protein>
    <recommendedName>
        <fullName evidence="1">Gfo/Idh/MocA-like oxidoreductase N-terminal domain-containing protein</fullName>
    </recommendedName>
</protein>
<dbReference type="PANTHER" id="PTHR43377">
    <property type="entry name" value="BILIVERDIN REDUCTASE A"/>
    <property type="match status" value="1"/>
</dbReference>
<dbReference type="EMBL" id="AQRA01000008">
    <property type="protein sequence ID" value="EZH72298.1"/>
    <property type="molecule type" value="Genomic_DNA"/>
</dbReference>
<evidence type="ECO:0000313" key="2">
    <source>
        <dbReference type="EMBL" id="EZH72298.1"/>
    </source>
</evidence>
<dbReference type="Proteomes" id="UP000023541">
    <property type="component" value="Unassembled WGS sequence"/>
</dbReference>
<sequence>MSSSNHSFLSKNNIIKIYRFYRLYGFARTYVKTMGRLRFKYIITIPIALINRKKHVGIIGCGQFSFATIGFFLRKNQGSVIKKSYDINFKNSYTFSRYYKTFSVNRVEEIIDDPEISLVYIASNHASHTDYAIMAIEKGKDVYIEKPISTSFEQFTLLNEVISKKTSNVYVGYNRPFSKAIKEIKKLMPEERSPITLNCFIIGHVIPIEHWYRKPGEGTRVCGNLGHWIDLSVHILSSYEIPNQWDISITYSNKNESDDNLTVTIITEQSDLITLTLTSRDEPFEGINESINLQMGNLIAKIDDFRKINIWQGEKFVRRKYFRKDVGHKKAILQPFEKDRRQWKELKISTLIMLFIAEMVENKEERSTFELNKIISRYSV</sequence>
<feature type="domain" description="Gfo/Idh/MocA-like oxidoreductase N-terminal" evidence="1">
    <location>
        <begin position="55"/>
        <end position="173"/>
    </location>
</feature>
<evidence type="ECO:0000259" key="1">
    <source>
        <dbReference type="Pfam" id="PF01408"/>
    </source>
</evidence>
<dbReference type="SUPFAM" id="SSF51735">
    <property type="entry name" value="NAD(P)-binding Rossmann-fold domains"/>
    <property type="match status" value="1"/>
</dbReference>
<dbReference type="Gene3D" id="3.40.50.720">
    <property type="entry name" value="NAD(P)-binding Rossmann-like Domain"/>
    <property type="match status" value="1"/>
</dbReference>
<dbReference type="Gene3D" id="3.30.360.10">
    <property type="entry name" value="Dihydrodipicolinate Reductase, domain 2"/>
    <property type="match status" value="1"/>
</dbReference>
<dbReference type="GO" id="GO:0000166">
    <property type="term" value="F:nucleotide binding"/>
    <property type="evidence" value="ECO:0007669"/>
    <property type="project" value="InterPro"/>
</dbReference>
<organism evidence="2 3">
    <name type="scientific">Aquimarina atlantica</name>
    <dbReference type="NCBI Taxonomy" id="1317122"/>
    <lineage>
        <taxon>Bacteria</taxon>
        <taxon>Pseudomonadati</taxon>
        <taxon>Bacteroidota</taxon>
        <taxon>Flavobacteriia</taxon>
        <taxon>Flavobacteriales</taxon>
        <taxon>Flavobacteriaceae</taxon>
        <taxon>Aquimarina</taxon>
    </lineage>
</organism>
<dbReference type="STRING" id="1317122.ATO12_22870"/>
<dbReference type="OrthoDB" id="9815825at2"/>
<evidence type="ECO:0000313" key="3">
    <source>
        <dbReference type="Proteomes" id="UP000023541"/>
    </source>
</evidence>
<accession>A0A023BRA4</accession>
<dbReference type="Pfam" id="PF01408">
    <property type="entry name" value="GFO_IDH_MocA"/>
    <property type="match status" value="1"/>
</dbReference>
<name>A0A023BRA4_9FLAO</name>
<dbReference type="InterPro" id="IPR036291">
    <property type="entry name" value="NAD(P)-bd_dom_sf"/>
</dbReference>
<comment type="caution">
    <text evidence="2">The sequence shown here is derived from an EMBL/GenBank/DDBJ whole genome shotgun (WGS) entry which is preliminary data.</text>
</comment>
<reference evidence="2 3" key="1">
    <citation type="submission" date="2014-04" db="EMBL/GenBank/DDBJ databases">
        <title>Aquimarina sp. 22II-S11-z7 Genome Sequencing.</title>
        <authorList>
            <person name="Lai Q."/>
        </authorList>
    </citation>
    <scope>NUCLEOTIDE SEQUENCE [LARGE SCALE GENOMIC DNA]</scope>
    <source>
        <strain evidence="2 3">22II-S11-z7</strain>
    </source>
</reference>
<dbReference type="AlphaFoldDB" id="A0A023BRA4"/>
<keyword evidence="3" id="KW-1185">Reference proteome</keyword>
<dbReference type="InterPro" id="IPR051450">
    <property type="entry name" value="Gfo/Idh/MocA_Oxidoreductases"/>
</dbReference>
<dbReference type="eggNOG" id="COG0673">
    <property type="taxonomic scope" value="Bacteria"/>
</dbReference>